<proteinExistence type="predicted"/>
<dbReference type="EMBL" id="JARKIE010000241">
    <property type="protein sequence ID" value="KAJ7662398.1"/>
    <property type="molecule type" value="Genomic_DNA"/>
</dbReference>
<sequence length="195" mass="21195">MPASTSKHTAADIDFLDSIPAAVQRRRSPLPEWISAPSLREFPCRNSPDIEEVSEELARAIARFSRIFPPVDEIDVDQSDAQTAAEPVAFGATTTAHACTYEDPEDVREKLIGSSKSVETIAATLMKIPKSYSTASSPSAPGMRSVPGGNSLVVNVGMDGVQFLADSNFRSGMKLKHDAVPEYRKIPGRTYTRLR</sequence>
<evidence type="ECO:0000313" key="1">
    <source>
        <dbReference type="EMBL" id="KAJ7662398.1"/>
    </source>
</evidence>
<keyword evidence="2" id="KW-1185">Reference proteome</keyword>
<name>A0AAD7CTM0_MYCRO</name>
<dbReference type="Proteomes" id="UP001221757">
    <property type="component" value="Unassembled WGS sequence"/>
</dbReference>
<protein>
    <submittedName>
        <fullName evidence="1">Uncharacterized protein</fullName>
    </submittedName>
</protein>
<accession>A0AAD7CTM0</accession>
<evidence type="ECO:0000313" key="2">
    <source>
        <dbReference type="Proteomes" id="UP001221757"/>
    </source>
</evidence>
<reference evidence="1" key="1">
    <citation type="submission" date="2023-03" db="EMBL/GenBank/DDBJ databases">
        <title>Massive genome expansion in bonnet fungi (Mycena s.s.) driven by repeated elements and novel gene families across ecological guilds.</title>
        <authorList>
            <consortium name="Lawrence Berkeley National Laboratory"/>
            <person name="Harder C.B."/>
            <person name="Miyauchi S."/>
            <person name="Viragh M."/>
            <person name="Kuo A."/>
            <person name="Thoen E."/>
            <person name="Andreopoulos B."/>
            <person name="Lu D."/>
            <person name="Skrede I."/>
            <person name="Drula E."/>
            <person name="Henrissat B."/>
            <person name="Morin E."/>
            <person name="Kohler A."/>
            <person name="Barry K."/>
            <person name="LaButti K."/>
            <person name="Morin E."/>
            <person name="Salamov A."/>
            <person name="Lipzen A."/>
            <person name="Mereny Z."/>
            <person name="Hegedus B."/>
            <person name="Baldrian P."/>
            <person name="Stursova M."/>
            <person name="Weitz H."/>
            <person name="Taylor A."/>
            <person name="Grigoriev I.V."/>
            <person name="Nagy L.G."/>
            <person name="Martin F."/>
            <person name="Kauserud H."/>
        </authorList>
    </citation>
    <scope>NUCLEOTIDE SEQUENCE</scope>
    <source>
        <strain evidence="1">CBHHK067</strain>
    </source>
</reference>
<comment type="caution">
    <text evidence="1">The sequence shown here is derived from an EMBL/GenBank/DDBJ whole genome shotgun (WGS) entry which is preliminary data.</text>
</comment>
<gene>
    <name evidence="1" type="ORF">B0H17DRAFT_1144343</name>
</gene>
<dbReference type="AlphaFoldDB" id="A0AAD7CTM0"/>
<organism evidence="1 2">
    <name type="scientific">Mycena rosella</name>
    <name type="common">Pink bonnet</name>
    <name type="synonym">Agaricus rosellus</name>
    <dbReference type="NCBI Taxonomy" id="1033263"/>
    <lineage>
        <taxon>Eukaryota</taxon>
        <taxon>Fungi</taxon>
        <taxon>Dikarya</taxon>
        <taxon>Basidiomycota</taxon>
        <taxon>Agaricomycotina</taxon>
        <taxon>Agaricomycetes</taxon>
        <taxon>Agaricomycetidae</taxon>
        <taxon>Agaricales</taxon>
        <taxon>Marasmiineae</taxon>
        <taxon>Mycenaceae</taxon>
        <taxon>Mycena</taxon>
    </lineage>
</organism>